<dbReference type="EMBL" id="KN881054">
    <property type="protein sequence ID" value="KIY61104.1"/>
    <property type="molecule type" value="Genomic_DNA"/>
</dbReference>
<proteinExistence type="predicted"/>
<organism evidence="2 3">
    <name type="scientific">Cylindrobasidium torrendii FP15055 ss-10</name>
    <dbReference type="NCBI Taxonomy" id="1314674"/>
    <lineage>
        <taxon>Eukaryota</taxon>
        <taxon>Fungi</taxon>
        <taxon>Dikarya</taxon>
        <taxon>Basidiomycota</taxon>
        <taxon>Agaricomycotina</taxon>
        <taxon>Agaricomycetes</taxon>
        <taxon>Agaricomycetidae</taxon>
        <taxon>Agaricales</taxon>
        <taxon>Marasmiineae</taxon>
        <taxon>Physalacriaceae</taxon>
        <taxon>Cylindrobasidium</taxon>
    </lineage>
</organism>
<accession>A0A0D7ATE5</accession>
<dbReference type="AlphaFoldDB" id="A0A0D7ATE5"/>
<feature type="compositionally biased region" description="Polar residues" evidence="1">
    <location>
        <begin position="476"/>
        <end position="509"/>
    </location>
</feature>
<feature type="region of interest" description="Disordered" evidence="1">
    <location>
        <begin position="138"/>
        <end position="175"/>
    </location>
</feature>
<sequence>MQAFSDHPWQPEPGVDNQCTVCGEGEAEHAPARIMPPRGGIDGTSCSRFNSPDGRPASSLHSLCSCGQPYHRHLRPVAHIPSPVPAPLPSASTGTSSGISAQSTSQLPAYHNPFASNVPPPAARTTAQGRALAIIQHRDTSGSGARGGATASASNSGRRPIRRAGNPRPWPGAAVTGTRGPTIAVFTVVLFFHPQSLIAVSGQHIGWSNPSEMRLVYSKWTALLRRLTDRGLCLQVEVSSLDPPDAIFGRMNQAVENLARAPTPITIPPHPDATDNRPRWICVSPGNKPKGGSETRLCSMNQDSERPSAWTVATMRRWSSKYWAFGDGKRIGDSFVLPDNAIPLVIAPTTGSLSIGSCTCIAMHVLYDMGPNTRTTLEYEDLDRHIVNCPQATGLSLPSSSSAALSTMGSLSRDAPPIATPSSTPAPQHILYSLSQAQATAPMSTLPSSMPATPPSLAAPIITAPSNLALGPPASIDSTSNSPLPASQTQFPLVSSSNTRSTTIPSSGIPTPAPSPTQRRIVSTPAASSSPATMRLRRRRHSESDNNAADEGTALRRQRTHRFYHVSGEEFTDSLRDHIPPLAAHDEFRISAVANCSEMQAGVAFKEYVHRRIGGGPISLTSSSLVTFESDDVSLSTLLDKENWSVQLGAATGPSPIESIIVSAWESVASDNSLWIPATNDFKTLRTNWAVAGDRLSRCKTAGAVLVLYIAYFQQTPSDISPVLLHALVDGAASALGDSLWLQEVVPEFFEVLGSRWEAGGRIVPPPRMGDPCPEEANLVAILSEAGIDPAFVGICSEEEADSLRNDVLRTHLLGATFTDTDPHILAFISGMNAFTLQSNVAVLDIFGGASKSLIKDLSPTVLLNPEQLLSRLDIVPCNWMLDQRLTPDEEAISDAFRHWVQSSLGYVDEDAATAILGEDCVQKARNTPAFRARSFVKTVGGSPVLRASYKINLKRAPAQTQDNVPTDAVLDYVPPPNTHACFQRTDIFVTPELVAMARERCRAPPGVACAIDYYWQEAFVPMHPGLSGFNRI</sequence>
<evidence type="ECO:0000313" key="2">
    <source>
        <dbReference type="EMBL" id="KIY61104.1"/>
    </source>
</evidence>
<evidence type="ECO:0000256" key="1">
    <source>
        <dbReference type="SAM" id="MobiDB-lite"/>
    </source>
</evidence>
<protein>
    <submittedName>
        <fullName evidence="2">Uncharacterized protein</fullName>
    </submittedName>
</protein>
<evidence type="ECO:0000313" key="3">
    <source>
        <dbReference type="Proteomes" id="UP000054007"/>
    </source>
</evidence>
<feature type="region of interest" description="Disordered" evidence="1">
    <location>
        <begin position="472"/>
        <end position="557"/>
    </location>
</feature>
<feature type="compositionally biased region" description="Low complexity" evidence="1">
    <location>
        <begin position="148"/>
        <end position="158"/>
    </location>
</feature>
<reference evidence="2 3" key="1">
    <citation type="journal article" date="2015" name="Fungal Genet. Biol.">
        <title>Evolution of novel wood decay mechanisms in Agaricales revealed by the genome sequences of Fistulina hepatica and Cylindrobasidium torrendii.</title>
        <authorList>
            <person name="Floudas D."/>
            <person name="Held B.W."/>
            <person name="Riley R."/>
            <person name="Nagy L.G."/>
            <person name="Koehler G."/>
            <person name="Ransdell A.S."/>
            <person name="Younus H."/>
            <person name="Chow J."/>
            <person name="Chiniquy J."/>
            <person name="Lipzen A."/>
            <person name="Tritt A."/>
            <person name="Sun H."/>
            <person name="Haridas S."/>
            <person name="LaButti K."/>
            <person name="Ohm R.A."/>
            <person name="Kues U."/>
            <person name="Blanchette R.A."/>
            <person name="Grigoriev I.V."/>
            <person name="Minto R.E."/>
            <person name="Hibbett D.S."/>
        </authorList>
    </citation>
    <scope>NUCLEOTIDE SEQUENCE [LARGE SCALE GENOMIC DNA]</scope>
    <source>
        <strain evidence="2 3">FP15055 ss-10</strain>
    </source>
</reference>
<gene>
    <name evidence="2" type="ORF">CYLTODRAFT_495401</name>
</gene>
<dbReference type="Proteomes" id="UP000054007">
    <property type="component" value="Unassembled WGS sequence"/>
</dbReference>
<name>A0A0D7ATE5_9AGAR</name>
<feature type="region of interest" description="Disordered" evidence="1">
    <location>
        <begin position="30"/>
        <end position="58"/>
    </location>
</feature>
<feature type="compositionally biased region" description="Low complexity" evidence="1">
    <location>
        <begin position="523"/>
        <end position="533"/>
    </location>
</feature>
<keyword evidence="3" id="KW-1185">Reference proteome</keyword>
<feature type="region of interest" description="Disordered" evidence="1">
    <location>
        <begin position="406"/>
        <end position="427"/>
    </location>
</feature>